<accession>A0A538SE72</accession>
<keyword evidence="1" id="KW-0472">Membrane</keyword>
<evidence type="ECO:0000256" key="1">
    <source>
        <dbReference type="SAM" id="Phobius"/>
    </source>
</evidence>
<dbReference type="Pfam" id="PF14559">
    <property type="entry name" value="TPR_19"/>
    <property type="match status" value="1"/>
</dbReference>
<dbReference type="InterPro" id="IPR011990">
    <property type="entry name" value="TPR-like_helical_dom_sf"/>
</dbReference>
<dbReference type="SUPFAM" id="SSF48452">
    <property type="entry name" value="TPR-like"/>
    <property type="match status" value="1"/>
</dbReference>
<evidence type="ECO:0000313" key="3">
    <source>
        <dbReference type="Proteomes" id="UP000317716"/>
    </source>
</evidence>
<name>A0A538SE72_UNCEI</name>
<comment type="caution">
    <text evidence="2">The sequence shown here is derived from an EMBL/GenBank/DDBJ whole genome shotgun (WGS) entry which is preliminary data.</text>
</comment>
<keyword evidence="1" id="KW-1133">Transmembrane helix</keyword>
<dbReference type="Proteomes" id="UP000317716">
    <property type="component" value="Unassembled WGS sequence"/>
</dbReference>
<proteinExistence type="predicted"/>
<dbReference type="EMBL" id="VBOS01000443">
    <property type="protein sequence ID" value="TMQ49671.1"/>
    <property type="molecule type" value="Genomic_DNA"/>
</dbReference>
<feature type="transmembrane region" description="Helical" evidence="1">
    <location>
        <begin position="32"/>
        <end position="51"/>
    </location>
</feature>
<reference evidence="2 3" key="1">
    <citation type="journal article" date="2019" name="Nat. Microbiol.">
        <title>Mediterranean grassland soil C-N compound turnover is dependent on rainfall and depth, and is mediated by genomically divergent microorganisms.</title>
        <authorList>
            <person name="Diamond S."/>
            <person name="Andeer P.F."/>
            <person name="Li Z."/>
            <person name="Crits-Christoph A."/>
            <person name="Burstein D."/>
            <person name="Anantharaman K."/>
            <person name="Lane K.R."/>
            <person name="Thomas B.C."/>
            <person name="Pan C."/>
            <person name="Northen T.R."/>
            <person name="Banfield J.F."/>
        </authorList>
    </citation>
    <scope>NUCLEOTIDE SEQUENCE [LARGE SCALE GENOMIC DNA]</scope>
    <source>
        <strain evidence="2">WS_2</strain>
    </source>
</reference>
<organism evidence="2 3">
    <name type="scientific">Eiseniibacteriota bacterium</name>
    <dbReference type="NCBI Taxonomy" id="2212470"/>
    <lineage>
        <taxon>Bacteria</taxon>
        <taxon>Candidatus Eiseniibacteriota</taxon>
    </lineage>
</organism>
<dbReference type="Gene3D" id="1.25.40.10">
    <property type="entry name" value="Tetratricopeptide repeat domain"/>
    <property type="match status" value="2"/>
</dbReference>
<keyword evidence="1" id="KW-0812">Transmembrane</keyword>
<protein>
    <submittedName>
        <fullName evidence="2">Tetratricopeptide repeat protein</fullName>
    </submittedName>
</protein>
<dbReference type="AlphaFoldDB" id="A0A538SE72"/>
<sequence>MPLATQRRPHIEVTGAVLIDRLTSFWDRYGRIALGALGVLGAAGVIGFFTLRGRAAAENEGAAQLTEANYFFWQGDYTRSLQVAKQLSEQYPSTWSGMDALRLAADDCFWNGDWKSATDYYRRYLEKNRGGVVSDGVSRSYAYALENEGQYKAAADRFDSMVGKLDRESSAEFLTAAARCYRALGQTDEAAKRLRRVIDEFGETSQAVIARIRLGELGQSAP</sequence>
<evidence type="ECO:0000313" key="2">
    <source>
        <dbReference type="EMBL" id="TMQ49671.1"/>
    </source>
</evidence>
<gene>
    <name evidence="2" type="ORF">E6K72_12160</name>
</gene>